<proteinExistence type="predicted"/>
<feature type="compositionally biased region" description="Polar residues" evidence="1">
    <location>
        <begin position="212"/>
        <end position="228"/>
    </location>
</feature>
<feature type="region of interest" description="Disordered" evidence="1">
    <location>
        <begin position="1017"/>
        <end position="1083"/>
    </location>
</feature>
<keyword evidence="4" id="KW-1185">Reference proteome</keyword>
<accession>A0A4Z1P1Z5</accession>
<comment type="caution">
    <text evidence="3">The sequence shown here is derived from an EMBL/GenBank/DDBJ whole genome shotgun (WGS) entry which is preliminary data.</text>
</comment>
<evidence type="ECO:0000313" key="4">
    <source>
        <dbReference type="Proteomes" id="UP000298493"/>
    </source>
</evidence>
<feature type="compositionally biased region" description="Polar residues" evidence="1">
    <location>
        <begin position="615"/>
        <end position="655"/>
    </location>
</feature>
<dbReference type="InterPro" id="IPR013087">
    <property type="entry name" value="Znf_C2H2_type"/>
</dbReference>
<feature type="compositionally biased region" description="Basic and acidic residues" evidence="1">
    <location>
        <begin position="737"/>
        <end position="751"/>
    </location>
</feature>
<dbReference type="AlphaFoldDB" id="A0A4Z1P1Z5"/>
<feature type="compositionally biased region" description="Basic residues" evidence="1">
    <location>
        <begin position="583"/>
        <end position="594"/>
    </location>
</feature>
<evidence type="ECO:0000259" key="2">
    <source>
        <dbReference type="PROSITE" id="PS00028"/>
    </source>
</evidence>
<gene>
    <name evidence="3" type="ORF">E6O75_ATG05155</name>
</gene>
<feature type="region of interest" description="Disordered" evidence="1">
    <location>
        <begin position="443"/>
        <end position="487"/>
    </location>
</feature>
<feature type="domain" description="C2H2-type" evidence="2">
    <location>
        <begin position="549"/>
        <end position="572"/>
    </location>
</feature>
<dbReference type="Proteomes" id="UP000298493">
    <property type="component" value="Unassembled WGS sequence"/>
</dbReference>
<organism evidence="3 4">
    <name type="scientific">Venturia nashicola</name>
    <dbReference type="NCBI Taxonomy" id="86259"/>
    <lineage>
        <taxon>Eukaryota</taxon>
        <taxon>Fungi</taxon>
        <taxon>Dikarya</taxon>
        <taxon>Ascomycota</taxon>
        <taxon>Pezizomycotina</taxon>
        <taxon>Dothideomycetes</taxon>
        <taxon>Pleosporomycetidae</taxon>
        <taxon>Venturiales</taxon>
        <taxon>Venturiaceae</taxon>
        <taxon>Venturia</taxon>
    </lineage>
</organism>
<dbReference type="STRING" id="86259.A0A4Z1P1Z5"/>
<sequence length="1113" mass="121306">MEPSHRPIVSNIRSESSPPCRSYGPDEDDGLESGQRAAKRRRIEQNAKDYLKGKELYISCAVLKGTFASNLANPWGRKSRDISLPNSDNYGEELDDHDGRRQFLDLEGDFKGGNVHTLKRRIENWQALGRPVLDTWDNTRAERPSSRASAGYCAEWLQRQKARGLTPTTDSDEEIDRPRRRISIVTTKSPTQRALSRKLARNSSPVRARHATSLQKDGTSPDGDQSPSIDIHRNRVTLFQHDHSAVFRLPESYDATAGSSTLQDLASPEDRQTYTMQLERHRVGMPPPRHTGFTAINSPPMADTDIIPDSMRKEAEHPLPAREIHKSRHEVLRSAEKIARRTVSLGAKGPLAVVNKSRHPYIASPAVANGSPGFPYRRVSDGNKVSVSVPIARERMIQTINHSRVREGRARPSRLELSEKEILKLEQGGIQHGSTASNLLKQKHAMGRSDGQNGATKGRGRENRTEQSPVPIIDHDSGLWNDDDVDEDPIEDVELDDAALDTAPDAAPLPVGIMPSRSGSENTTNEEVRIVEPSSEDLNLDGVLAKWRCPVTNCLREFNTRGGLASHITRGHKLQVAKDKHPGKPKRKVASKRVKAADPGPESRRGQEDVDVSGSIYNPTLKNASKAKQASQHSPAPQLQDPSLAPQSPEASSPPRQVESAPAAKVSEPSPAPQTSALSPAFALTPPSLAPRLPELNFEMSDAGNGADIMPLPANDSGASPKGDLEIEMDTQAADIDASKLDHDDPGRTEPDGVVDGEAIVDRSPLPVQQIEGGREKSIRDSIPIKDQTSTVVSGTTIPDHQDSGAYSTFTFNPEQSTQAALLQAQSAFQETQADEQDFDADELNATTPPRKEMSISAMSKSAYPLGAVTPFREVNNRFSAPAAPTPVFPLLPAATQDLEAAAAGVVFSTVKKPRTKKRISFENWPTTKPSKEYVAKVPTKSVEWSPFASETPVPQNFYVASPFTINRGVENEVARSESLPIEHEHEEITVLEAFSDNTLNQAACSSFFMKTPEANSFAAPTPPARMESFSARTDSSPPRPMEMSSAFSSERKGAQSLSGPSDVPVPSFQEGQGGMLAELNSQDVDAILDDTNHLLGSWDPEQGDRMSFVAAA</sequence>
<feature type="region of interest" description="Disordered" evidence="1">
    <location>
        <begin position="502"/>
        <end position="527"/>
    </location>
</feature>
<feature type="region of interest" description="Disordered" evidence="1">
    <location>
        <begin position="1"/>
        <end position="39"/>
    </location>
</feature>
<feature type="compositionally biased region" description="Polar residues" evidence="1">
    <location>
        <begin position="184"/>
        <end position="194"/>
    </location>
</feature>
<feature type="region of interest" description="Disordered" evidence="1">
    <location>
        <begin position="698"/>
        <end position="764"/>
    </location>
</feature>
<protein>
    <recommendedName>
        <fullName evidence="2">C2H2-type domain-containing protein</fullName>
    </recommendedName>
</protein>
<feature type="region of interest" description="Disordered" evidence="1">
    <location>
        <begin position="163"/>
        <end position="229"/>
    </location>
</feature>
<evidence type="ECO:0000313" key="3">
    <source>
        <dbReference type="EMBL" id="TID21760.1"/>
    </source>
</evidence>
<reference evidence="3 4" key="1">
    <citation type="submission" date="2019-04" db="EMBL/GenBank/DDBJ databases">
        <title>High contiguity whole genome sequence and gene annotation resource for two Venturia nashicola isolates.</title>
        <authorList>
            <person name="Prokchorchik M."/>
            <person name="Won K."/>
            <person name="Lee Y."/>
            <person name="Choi E.D."/>
            <person name="Segonzac C."/>
            <person name="Sohn K.H."/>
        </authorList>
    </citation>
    <scope>NUCLEOTIDE SEQUENCE [LARGE SCALE GENOMIC DNA]</scope>
    <source>
        <strain evidence="3 4">PRI2</strain>
    </source>
</reference>
<dbReference type="EMBL" id="SNSC02000009">
    <property type="protein sequence ID" value="TID21760.1"/>
    <property type="molecule type" value="Genomic_DNA"/>
</dbReference>
<dbReference type="PROSITE" id="PS00028">
    <property type="entry name" value="ZINC_FINGER_C2H2_1"/>
    <property type="match status" value="1"/>
</dbReference>
<name>A0A4Z1P1Z5_9PEZI</name>
<evidence type="ECO:0000256" key="1">
    <source>
        <dbReference type="SAM" id="MobiDB-lite"/>
    </source>
</evidence>
<feature type="region of interest" description="Disordered" evidence="1">
    <location>
        <begin position="569"/>
        <end position="686"/>
    </location>
</feature>